<keyword evidence="3" id="KW-1185">Reference proteome</keyword>
<organism evidence="2 3">
    <name type="scientific">Portunus trituberculatus</name>
    <name type="common">Swimming crab</name>
    <name type="synonym">Neptunus trituberculatus</name>
    <dbReference type="NCBI Taxonomy" id="210409"/>
    <lineage>
        <taxon>Eukaryota</taxon>
        <taxon>Metazoa</taxon>
        <taxon>Ecdysozoa</taxon>
        <taxon>Arthropoda</taxon>
        <taxon>Crustacea</taxon>
        <taxon>Multicrustacea</taxon>
        <taxon>Malacostraca</taxon>
        <taxon>Eumalacostraca</taxon>
        <taxon>Eucarida</taxon>
        <taxon>Decapoda</taxon>
        <taxon>Pleocyemata</taxon>
        <taxon>Brachyura</taxon>
        <taxon>Eubrachyura</taxon>
        <taxon>Portunoidea</taxon>
        <taxon>Portunidae</taxon>
        <taxon>Portuninae</taxon>
        <taxon>Portunus</taxon>
    </lineage>
</organism>
<gene>
    <name evidence="2" type="ORF">E2C01_084134</name>
</gene>
<evidence type="ECO:0000256" key="1">
    <source>
        <dbReference type="SAM" id="MobiDB-lite"/>
    </source>
</evidence>
<feature type="compositionally biased region" description="Basic residues" evidence="1">
    <location>
        <begin position="10"/>
        <end position="27"/>
    </location>
</feature>
<dbReference type="EMBL" id="VSRR010080211">
    <property type="protein sequence ID" value="MPC89198.1"/>
    <property type="molecule type" value="Genomic_DNA"/>
</dbReference>
<evidence type="ECO:0000313" key="2">
    <source>
        <dbReference type="EMBL" id="MPC89198.1"/>
    </source>
</evidence>
<dbReference type="Proteomes" id="UP000324222">
    <property type="component" value="Unassembled WGS sequence"/>
</dbReference>
<evidence type="ECO:0000313" key="3">
    <source>
        <dbReference type="Proteomes" id="UP000324222"/>
    </source>
</evidence>
<reference evidence="2 3" key="1">
    <citation type="submission" date="2019-05" db="EMBL/GenBank/DDBJ databases">
        <title>Another draft genome of Portunus trituberculatus and its Hox gene families provides insights of decapod evolution.</title>
        <authorList>
            <person name="Jeong J.-H."/>
            <person name="Song I."/>
            <person name="Kim S."/>
            <person name="Choi T."/>
            <person name="Kim D."/>
            <person name="Ryu S."/>
            <person name="Kim W."/>
        </authorList>
    </citation>
    <scope>NUCLEOTIDE SEQUENCE [LARGE SCALE GENOMIC DNA]</scope>
    <source>
        <tissue evidence="2">Muscle</tissue>
    </source>
</reference>
<comment type="caution">
    <text evidence="2">The sequence shown here is derived from an EMBL/GenBank/DDBJ whole genome shotgun (WGS) entry which is preliminary data.</text>
</comment>
<name>A0A5B7J8E4_PORTR</name>
<protein>
    <submittedName>
        <fullName evidence="2">Uncharacterized protein</fullName>
    </submittedName>
</protein>
<sequence>MSSDPDRRPPVNHRRTITAARHPRRAATHQTPPHSSARLRHLITTPRSPYQRPPITLTLGCFDRGAVGIYLSFIYLFS</sequence>
<accession>A0A5B7J8E4</accession>
<feature type="region of interest" description="Disordered" evidence="1">
    <location>
        <begin position="1"/>
        <end position="39"/>
    </location>
</feature>
<dbReference type="AlphaFoldDB" id="A0A5B7J8E4"/>
<proteinExistence type="predicted"/>